<organism evidence="3 4">
    <name type="scientific">Polypterus senegalus</name>
    <name type="common">Senegal bichir</name>
    <dbReference type="NCBI Taxonomy" id="55291"/>
    <lineage>
        <taxon>Eukaryota</taxon>
        <taxon>Metazoa</taxon>
        <taxon>Chordata</taxon>
        <taxon>Craniata</taxon>
        <taxon>Vertebrata</taxon>
        <taxon>Euteleostomi</taxon>
        <taxon>Actinopterygii</taxon>
        <taxon>Polypteriformes</taxon>
        <taxon>Polypteridae</taxon>
        <taxon>Polypterus</taxon>
    </lineage>
</organism>
<feature type="compositionally biased region" description="Acidic residues" evidence="1">
    <location>
        <begin position="1525"/>
        <end position="1543"/>
    </location>
</feature>
<dbReference type="Proteomes" id="UP001166052">
    <property type="component" value="Unassembled WGS sequence"/>
</dbReference>
<protein>
    <submittedName>
        <fullName evidence="3">SBP2L protein</fullName>
    </submittedName>
</protein>
<feature type="region of interest" description="Disordered" evidence="1">
    <location>
        <begin position="1103"/>
        <end position="1144"/>
    </location>
</feature>
<dbReference type="InterPro" id="IPR011990">
    <property type="entry name" value="TPR-like_helical_dom_sf"/>
</dbReference>
<comment type="caution">
    <text evidence="3">The sequence shown here is derived from an EMBL/GenBank/DDBJ whole genome shotgun (WGS) entry which is preliminary data.</text>
</comment>
<feature type="region of interest" description="Disordered" evidence="1">
    <location>
        <begin position="731"/>
        <end position="791"/>
    </location>
</feature>
<dbReference type="SMART" id="SM00753">
    <property type="entry name" value="PAM"/>
    <property type="match status" value="1"/>
</dbReference>
<name>A0ABS2YX33_POLSE</name>
<keyword evidence="4" id="KW-1185">Reference proteome</keyword>
<dbReference type="PANTHER" id="PTHR13284">
    <property type="entry name" value="GH01354P"/>
    <property type="match status" value="1"/>
</dbReference>
<dbReference type="SUPFAM" id="SSF48452">
    <property type="entry name" value="TPR-like"/>
    <property type="match status" value="1"/>
</dbReference>
<feature type="region of interest" description="Disordered" evidence="1">
    <location>
        <begin position="1466"/>
        <end position="1496"/>
    </location>
</feature>
<evidence type="ECO:0000259" key="2">
    <source>
        <dbReference type="PROSITE" id="PS50250"/>
    </source>
</evidence>
<dbReference type="InterPro" id="IPR036390">
    <property type="entry name" value="WH_DNA-bd_sf"/>
</dbReference>
<evidence type="ECO:0000313" key="4">
    <source>
        <dbReference type="Proteomes" id="UP001166052"/>
    </source>
</evidence>
<evidence type="ECO:0000256" key="1">
    <source>
        <dbReference type="SAM" id="MobiDB-lite"/>
    </source>
</evidence>
<dbReference type="InterPro" id="IPR000717">
    <property type="entry name" value="PCI_dom"/>
</dbReference>
<feature type="non-terminal residue" evidence="3">
    <location>
        <position position="1"/>
    </location>
</feature>
<dbReference type="Gene3D" id="1.25.40.570">
    <property type="match status" value="1"/>
</dbReference>
<feature type="domain" description="PCI" evidence="2">
    <location>
        <begin position="254"/>
        <end position="417"/>
    </location>
</feature>
<dbReference type="SUPFAM" id="SSF55315">
    <property type="entry name" value="L30e-like"/>
    <property type="match status" value="1"/>
</dbReference>
<dbReference type="Pfam" id="PF01399">
    <property type="entry name" value="PCI"/>
    <property type="match status" value="1"/>
</dbReference>
<feature type="non-terminal residue" evidence="3">
    <location>
        <position position="1559"/>
    </location>
</feature>
<proteinExistence type="predicted"/>
<dbReference type="SMART" id="SM00088">
    <property type="entry name" value="PINT"/>
    <property type="match status" value="1"/>
</dbReference>
<dbReference type="InterPro" id="IPR029064">
    <property type="entry name" value="Ribosomal_eL30-like_sf"/>
</dbReference>
<dbReference type="PROSITE" id="PS50250">
    <property type="entry name" value="PCI"/>
    <property type="match status" value="1"/>
</dbReference>
<reference evidence="3" key="1">
    <citation type="journal article" date="2021" name="Cell">
        <title>Tracing the genetic footprints of vertebrate landing in non-teleost ray-finned fishes.</title>
        <authorList>
            <person name="Bi X."/>
            <person name="Wang K."/>
            <person name="Yang L."/>
            <person name="Pan H."/>
            <person name="Jiang H."/>
            <person name="Wei Q."/>
            <person name="Fang M."/>
            <person name="Yu H."/>
            <person name="Zhu C."/>
            <person name="Cai Y."/>
            <person name="He Y."/>
            <person name="Gan X."/>
            <person name="Zeng H."/>
            <person name="Yu D."/>
            <person name="Zhu Y."/>
            <person name="Jiang H."/>
            <person name="Qiu Q."/>
            <person name="Yang H."/>
            <person name="Zhang Y.E."/>
            <person name="Wang W."/>
            <person name="Zhu M."/>
            <person name="He S."/>
            <person name="Zhang G."/>
        </authorList>
    </citation>
    <scope>NUCLEOTIDE SEQUENCE</scope>
    <source>
        <strain evidence="3">Bchr_001</strain>
    </source>
</reference>
<dbReference type="InterPro" id="IPR040051">
    <property type="entry name" value="SECISBP2"/>
</dbReference>
<sequence>MSDMEDDFMCDDEEDYDLEYSEDSNSEPNVDLENQYYNSKALKEDDPKAALNSFQKVLELEGEKGEWGFKALKQMIKINFKLSNYPEMMNRYKQLLTYIRSAVTRNYSEKSINSILDYISTSKQMDLLQEFYETTLEALKDAKNDRLWFKTNTKLGKLYLEREEYGKLQKILRQLHQSCQTDDGEDDLKKGTQLLEIYALEIQMYTAQKNNKKLKALYEQSLHIKSAIPHPLIMGVIRECGGKMHLREGEFEKAHTDFFEAFKNYDESGSPRRTTCLKYLVLANMLMKSGINPFDSQEAKPYKNDPEILAMTNLVSAYQNNDITEFEKILKTNHSNIMDDPFIREHIEELLRNIRTQVLIKLIKPYTRIHIPFISKELNIDVADVESLLVQCILDNLHQRCFLDSGGRKPLVFIKQYETLKVILNQINLHTELPLFLYDLQKPLSCHAGYFTFVIGLESAQEAGVDPGSKRSFTGLSPDLDVGPLHVTLIHSPTLTRSFQDVKLSAEVEPFIPQKKGTETVLVPVNLSNDNGGGSNMNNVEPAPIPSYLITCYPFVQENQPNRQLPLYNSDLRWQQPNPSPTGPYLAYPILPSPQPPVSNDYTYYQIMPAPCAPMMGFYHPFPTPYGASIQTTGVVNAMSTECGDRPMQTGQILPVSGQRVRGIIRSPVIAKLPQQIRSKRPLMRSVAIQKEISASGPDSRSKTVLLVDASQQTDFPGEIASRSLSERASPLVWKTKTRRRRASHPTAESSSEHGASEADIDSDSGYCSPKHSHHQQTGTLGTRPLDSSSGTTWVNVASQVTQRSWFDRTSPYFKGGKLSEQRNYAMNGYRGRGQSVSCERKLSLQKRPDGKPQTIGHLPGTKPDTEPLYFEDEKEFPDLNTVAAVSRNKTEQMQSKIPKNLLENLPENSPINIVQTPIPITTSVPKRAKSQRKKALAAALATAQEYSEISMEQKKLQEALTKAAGKKSKTPVQLDLGDMLAALEKQQQAMKARQLTNTKPLSYTVGTSTPFHTKDSSSKRSLFKSQPYSLPHNILDSAPPRVKRGKEREIPKVKRPTALKKIILKEREVKKGKYSVDHNLTEPEEQGDLNLHFIDDQSHEGVSQEELGLSVPSDASLSPASQNSPYSITPVSQGSPASSGIGSPMATSAITKIHSRRFREYCNQVLSKEIDESVTVLLQELVRFQERVYQKDPVKAKAKRRLVMGLREVTKHMKLHKIKCVIISPNCEKIQSKGGLDEALYNVIAMAREQEIPFVFALGRKALGRCVNKLVPVSVVGIFNFSGAETLFNKLVSLTEEARKAYKDMVSALEQEQAEEALKNIKKVPHHMGHSRNPSAASAISFCSVISEPISEVNEKEYETNWRNMVETSDGLETSEIKDPSIRTAVPDKPSVTAPDKNNETCAALPSSASNSASLQPTKAMNSGSEKDDGKPDDILEWASLPSTETGSLDGSCRDLLNSSITSTTSTLVPGMLEEGEDEDDEEEDDYAHEPISVEVPLSSRIESWVTEAQKTLENLQLGKNEDSTEEDDGGHSEEEELELPEQTDTIDHKDLLLETKS</sequence>
<feature type="region of interest" description="Disordered" evidence="1">
    <location>
        <begin position="1030"/>
        <end position="1055"/>
    </location>
</feature>
<feature type="compositionally biased region" description="Low complexity" evidence="1">
    <location>
        <begin position="1404"/>
        <end position="1416"/>
    </location>
</feature>
<dbReference type="Gene3D" id="3.30.1330.30">
    <property type="match status" value="1"/>
</dbReference>
<feature type="compositionally biased region" description="Acidic residues" evidence="1">
    <location>
        <begin position="1475"/>
        <end position="1488"/>
    </location>
</feature>
<accession>A0ABS2YX33</accession>
<feature type="compositionally biased region" description="Basic and acidic residues" evidence="1">
    <location>
        <begin position="1547"/>
        <end position="1559"/>
    </location>
</feature>
<feature type="compositionally biased region" description="Polar residues" evidence="1">
    <location>
        <begin position="1114"/>
        <end position="1144"/>
    </location>
</feature>
<feature type="compositionally biased region" description="Polar residues" evidence="1">
    <location>
        <begin position="776"/>
        <end position="791"/>
    </location>
</feature>
<dbReference type="Pfam" id="PF01248">
    <property type="entry name" value="Ribosomal_L7Ae"/>
    <property type="match status" value="1"/>
</dbReference>
<feature type="compositionally biased region" description="Basic and acidic residues" evidence="1">
    <location>
        <begin position="1426"/>
        <end position="1435"/>
    </location>
</feature>
<evidence type="ECO:0000313" key="3">
    <source>
        <dbReference type="EMBL" id="MBN3291339.1"/>
    </source>
</evidence>
<dbReference type="PANTHER" id="PTHR13284:SF10">
    <property type="entry name" value="SELENOCYSTEINE INSERTION SEQUENCE-BINDING PROTEIN 2-LIKE"/>
    <property type="match status" value="1"/>
</dbReference>
<feature type="region of interest" description="Disordered" evidence="1">
    <location>
        <begin position="1368"/>
        <end position="1438"/>
    </location>
</feature>
<dbReference type="EMBL" id="JAAWVN010012227">
    <property type="protein sequence ID" value="MBN3291339.1"/>
    <property type="molecule type" value="Genomic_DNA"/>
</dbReference>
<feature type="region of interest" description="Disordered" evidence="1">
    <location>
        <begin position="1514"/>
        <end position="1559"/>
    </location>
</feature>
<gene>
    <name evidence="3" type="primary">Secisbp2l</name>
    <name evidence="3" type="ORF">GTO92_0001486</name>
</gene>
<dbReference type="InterPro" id="IPR004038">
    <property type="entry name" value="Ribosomal_eL8/eL30/eS12/Gad45"/>
</dbReference>
<dbReference type="SUPFAM" id="SSF46785">
    <property type="entry name" value="Winged helix' DNA-binding domain"/>
    <property type="match status" value="1"/>
</dbReference>
<feature type="region of interest" description="Disordered" evidence="1">
    <location>
        <begin position="845"/>
        <end position="864"/>
    </location>
</feature>